<sequence>MGPDLMNEEQSIAGNGLSSLGRGVRRVEAGGMSSGVVLVTFLIVIGLVATGWDLAQVLAQRRPRRTPAHPAPPPVLAAVTLEGVLARQVTAHQITAEQYRRAMRAVADRDDGRHPLDLPPDLRPPQVL</sequence>
<keyword evidence="2" id="KW-1133">Transmembrane helix</keyword>
<feature type="compositionally biased region" description="Basic and acidic residues" evidence="1">
    <location>
        <begin position="106"/>
        <end position="116"/>
    </location>
</feature>
<feature type="transmembrane region" description="Helical" evidence="2">
    <location>
        <begin position="35"/>
        <end position="55"/>
    </location>
</feature>
<dbReference type="Proteomes" id="UP001501074">
    <property type="component" value="Unassembled WGS sequence"/>
</dbReference>
<dbReference type="EMBL" id="BAAAZO010000002">
    <property type="protein sequence ID" value="GAA3598577.1"/>
    <property type="molecule type" value="Genomic_DNA"/>
</dbReference>
<evidence type="ECO:0000256" key="2">
    <source>
        <dbReference type="SAM" id="Phobius"/>
    </source>
</evidence>
<feature type="region of interest" description="Disordered" evidence="1">
    <location>
        <begin position="105"/>
        <end position="128"/>
    </location>
</feature>
<organism evidence="3 4">
    <name type="scientific">Kineosporia mesophila</name>
    <dbReference type="NCBI Taxonomy" id="566012"/>
    <lineage>
        <taxon>Bacteria</taxon>
        <taxon>Bacillati</taxon>
        <taxon>Actinomycetota</taxon>
        <taxon>Actinomycetes</taxon>
        <taxon>Kineosporiales</taxon>
        <taxon>Kineosporiaceae</taxon>
        <taxon>Kineosporia</taxon>
    </lineage>
</organism>
<comment type="caution">
    <text evidence="3">The sequence shown here is derived from an EMBL/GenBank/DDBJ whole genome shotgun (WGS) entry which is preliminary data.</text>
</comment>
<feature type="compositionally biased region" description="Pro residues" evidence="1">
    <location>
        <begin position="117"/>
        <end position="128"/>
    </location>
</feature>
<evidence type="ECO:0000313" key="3">
    <source>
        <dbReference type="EMBL" id="GAA3598577.1"/>
    </source>
</evidence>
<keyword evidence="2" id="KW-0812">Transmembrane</keyword>
<reference evidence="4" key="1">
    <citation type="journal article" date="2019" name="Int. J. Syst. Evol. Microbiol.">
        <title>The Global Catalogue of Microorganisms (GCM) 10K type strain sequencing project: providing services to taxonomists for standard genome sequencing and annotation.</title>
        <authorList>
            <consortium name="The Broad Institute Genomics Platform"/>
            <consortium name="The Broad Institute Genome Sequencing Center for Infectious Disease"/>
            <person name="Wu L."/>
            <person name="Ma J."/>
        </authorList>
    </citation>
    <scope>NUCLEOTIDE SEQUENCE [LARGE SCALE GENOMIC DNA]</scope>
    <source>
        <strain evidence="4">JCM 16902</strain>
    </source>
</reference>
<evidence type="ECO:0000256" key="1">
    <source>
        <dbReference type="SAM" id="MobiDB-lite"/>
    </source>
</evidence>
<keyword evidence="2" id="KW-0472">Membrane</keyword>
<keyword evidence="4" id="KW-1185">Reference proteome</keyword>
<proteinExistence type="predicted"/>
<protein>
    <submittedName>
        <fullName evidence="3">Uncharacterized protein</fullName>
    </submittedName>
</protein>
<name>A0ABP6Z7K7_9ACTN</name>
<gene>
    <name evidence="3" type="ORF">GCM10022223_12440</name>
</gene>
<accession>A0ABP6Z7K7</accession>
<evidence type="ECO:0000313" key="4">
    <source>
        <dbReference type="Proteomes" id="UP001501074"/>
    </source>
</evidence>